<evidence type="ECO:0000256" key="5">
    <source>
        <dbReference type="ARBA" id="ARBA00022900"/>
    </source>
</evidence>
<keyword evidence="4" id="KW-0646">Protease inhibitor</keyword>
<evidence type="ECO:0000256" key="3">
    <source>
        <dbReference type="ARBA" id="ARBA00022490"/>
    </source>
</evidence>
<dbReference type="Pfam" id="PF00079">
    <property type="entry name" value="Serpin"/>
    <property type="match status" value="1"/>
</dbReference>
<dbReference type="InParanoid" id="F7CGA4"/>
<evidence type="ECO:0000256" key="7">
    <source>
        <dbReference type="ARBA" id="ARBA00038828"/>
    </source>
</evidence>
<dbReference type="GeneTree" id="ENSGT00940000154835"/>
<dbReference type="Gene3D" id="2.30.39.10">
    <property type="entry name" value="Alpha-1-antitrypsin, domain 1"/>
    <property type="match status" value="1"/>
</dbReference>
<dbReference type="HOGENOM" id="CLU_023330_0_2_1"/>
<keyword evidence="12" id="KW-1185">Reference proteome</keyword>
<dbReference type="InterPro" id="IPR036186">
    <property type="entry name" value="Serpin_sf"/>
</dbReference>
<dbReference type="InterPro" id="IPR042178">
    <property type="entry name" value="Serpin_sf_1"/>
</dbReference>
<dbReference type="FunCoup" id="F7CGA4">
    <property type="interactions" value="425"/>
</dbReference>
<keyword evidence="5" id="KW-0722">Serine protease inhibitor</keyword>
<dbReference type="AlphaFoldDB" id="F7CGA4"/>
<reference evidence="11" key="3">
    <citation type="submission" date="2025-09" db="UniProtKB">
        <authorList>
            <consortium name="Ensembl"/>
        </authorList>
    </citation>
    <scope>IDENTIFICATION</scope>
</reference>
<dbReference type="PANTHER" id="PTHR11461:SF204">
    <property type="entry name" value="SERPIN B6"/>
    <property type="match status" value="1"/>
</dbReference>
<evidence type="ECO:0000256" key="4">
    <source>
        <dbReference type="ARBA" id="ARBA00022690"/>
    </source>
</evidence>
<evidence type="ECO:0000256" key="9">
    <source>
        <dbReference type="SAM" id="MobiDB-lite"/>
    </source>
</evidence>
<sequence>MVRPARFGKPSRQSRDIPQPCFLLPIRSGRRKTKGNDMGAGLSSSQPLGSRRATMDAFSEANNAFALDVFKKVCEENSSKNVFYSPLSLYCALSMVLDGAKGNTAAQIQQVLSLKKDTDIHQSFQSFLGEVNKSGSQCLLRIANQLFGEKTYNFHSSFKDCCQKFYHSNMEELDFAHDFEAARKHINKWVEEKTEGKIVDLLPKDTISPMTCLVLTNAIYFGGKWEKQFNKEKTTEKMFKISKEEQKLVPMMYQKSTFHMTYIGEVFTKILVLPYTGGQMSMAILLPDENRDIKMLEEALTSEKLADWLNLDMMDQTEVDVYLPRFKLEGNLDMESILQKLGMSDAFDQSMADFSGMSAREDLYLSKVMHKAYVEVDEEGTEAACATAAVMMKRCARITPSFIADHPFLFAITDNKLKSPWFFGKVASP</sequence>
<evidence type="ECO:0000313" key="11">
    <source>
        <dbReference type="Ensembl" id="ENSMODP00000006762.3"/>
    </source>
</evidence>
<dbReference type="GO" id="GO:0005615">
    <property type="term" value="C:extracellular space"/>
    <property type="evidence" value="ECO:0000318"/>
    <property type="project" value="GO_Central"/>
</dbReference>
<dbReference type="CDD" id="cd19956">
    <property type="entry name" value="serpinB"/>
    <property type="match status" value="1"/>
</dbReference>
<comment type="subcellular location">
    <subcellularLocation>
        <location evidence="1">Cytoplasm</location>
    </subcellularLocation>
</comment>
<dbReference type="FunFam" id="2.30.39.10:FF:000001">
    <property type="entry name" value="Serpin family B member 2"/>
    <property type="match status" value="1"/>
</dbReference>
<dbReference type="PRINTS" id="PR00676">
    <property type="entry name" value="MASPIN"/>
</dbReference>
<dbReference type="STRING" id="13616.ENSMODP00000006762"/>
<dbReference type="Gene3D" id="3.30.497.10">
    <property type="entry name" value="Antithrombin, subunit I, domain 2"/>
    <property type="match status" value="1"/>
</dbReference>
<dbReference type="InterPro" id="IPR042185">
    <property type="entry name" value="Serpin_sf_2"/>
</dbReference>
<reference evidence="11 12" key="1">
    <citation type="journal article" date="2007" name="Nature">
        <title>Genome of the marsupial Monodelphis domestica reveals innovation in non-coding sequences.</title>
        <authorList>
            <person name="Mikkelsen T.S."/>
            <person name="Wakefield M.J."/>
            <person name="Aken B."/>
            <person name="Amemiya C.T."/>
            <person name="Chang J.L."/>
            <person name="Duke S."/>
            <person name="Garber M."/>
            <person name="Gentles A.J."/>
            <person name="Goodstadt L."/>
            <person name="Heger A."/>
            <person name="Jurka J."/>
            <person name="Kamal M."/>
            <person name="Mauceli E."/>
            <person name="Searle S.M."/>
            <person name="Sharpe T."/>
            <person name="Baker M.L."/>
            <person name="Batzer M.A."/>
            <person name="Benos P.V."/>
            <person name="Belov K."/>
            <person name="Clamp M."/>
            <person name="Cook A."/>
            <person name="Cuff J."/>
            <person name="Das R."/>
            <person name="Davidow L."/>
            <person name="Deakin J.E."/>
            <person name="Fazzari M.J."/>
            <person name="Glass J.L."/>
            <person name="Grabherr M."/>
            <person name="Greally J.M."/>
            <person name="Gu W."/>
            <person name="Hore T.A."/>
            <person name="Huttley G.A."/>
            <person name="Kleber M."/>
            <person name="Jirtle R.L."/>
            <person name="Koina E."/>
            <person name="Lee J.T."/>
            <person name="Mahony S."/>
            <person name="Marra M.A."/>
            <person name="Miller R.D."/>
            <person name="Nicholls R.D."/>
            <person name="Oda M."/>
            <person name="Papenfuss A.T."/>
            <person name="Parra Z.E."/>
            <person name="Pollock D.D."/>
            <person name="Ray D.A."/>
            <person name="Schein J.E."/>
            <person name="Speed T.P."/>
            <person name="Thompson K."/>
            <person name="VandeBerg J.L."/>
            <person name="Wade C.M."/>
            <person name="Walker J.A."/>
            <person name="Waters P.D."/>
            <person name="Webber C."/>
            <person name="Weidman J.R."/>
            <person name="Xie X."/>
            <person name="Zody M.C."/>
            <person name="Baldwin J."/>
            <person name="Abdouelleil A."/>
            <person name="Abdulkadir J."/>
            <person name="Abebe A."/>
            <person name="Abera B."/>
            <person name="Abreu J."/>
            <person name="Acer S.C."/>
            <person name="Aftuck L."/>
            <person name="Alexander A."/>
            <person name="An P."/>
            <person name="Anderson E."/>
            <person name="Anderson S."/>
            <person name="Arachi H."/>
            <person name="Azer M."/>
            <person name="Bachantsang P."/>
            <person name="Barry A."/>
            <person name="Bayul T."/>
            <person name="Berlin A."/>
            <person name="Bessette D."/>
            <person name="Bloom T."/>
            <person name="Bloom T."/>
            <person name="Boguslavskiy L."/>
            <person name="Bonnet C."/>
            <person name="Boukhgalter B."/>
            <person name="Bourzgui I."/>
            <person name="Brown A."/>
            <person name="Cahill P."/>
            <person name="Channer S."/>
            <person name="Cheshatsang Y."/>
            <person name="Chuda L."/>
            <person name="Citroen M."/>
            <person name="Collymore A."/>
            <person name="Cooke P."/>
            <person name="Costello M."/>
            <person name="D'Aco K."/>
            <person name="Daza R."/>
            <person name="De Haan G."/>
            <person name="DeGray S."/>
            <person name="DeMaso C."/>
            <person name="Dhargay N."/>
            <person name="Dooley K."/>
            <person name="Dooley E."/>
            <person name="Doricent M."/>
            <person name="Dorje P."/>
            <person name="Dorjee K."/>
            <person name="Dupes A."/>
            <person name="Elong R."/>
            <person name="Falk J."/>
            <person name="Farina A."/>
            <person name="Faro S."/>
            <person name="Ferguson D."/>
            <person name="Fisher S."/>
            <person name="Foley C.D."/>
            <person name="Franke A."/>
            <person name="Friedrich D."/>
            <person name="Gadbois L."/>
            <person name="Gearin G."/>
            <person name="Gearin C.R."/>
            <person name="Giannoukos G."/>
            <person name="Goode T."/>
            <person name="Graham J."/>
            <person name="Grandbois E."/>
            <person name="Grewal S."/>
            <person name="Gyaltsen K."/>
            <person name="Hafez N."/>
            <person name="Hagos B."/>
            <person name="Hall J."/>
            <person name="Henson C."/>
            <person name="Hollinger A."/>
            <person name="Honan T."/>
            <person name="Huard M.D."/>
            <person name="Hughes L."/>
            <person name="Hurhula B."/>
            <person name="Husby M.E."/>
            <person name="Kamat A."/>
            <person name="Kanga B."/>
            <person name="Kashin S."/>
            <person name="Khazanovich D."/>
            <person name="Kisner P."/>
            <person name="Lance K."/>
            <person name="Lara M."/>
            <person name="Lee W."/>
            <person name="Lennon N."/>
            <person name="Letendre F."/>
            <person name="LeVine R."/>
            <person name="Lipovsky A."/>
            <person name="Liu X."/>
            <person name="Liu J."/>
            <person name="Liu S."/>
            <person name="Lokyitsang T."/>
            <person name="Lokyitsang Y."/>
            <person name="Lubonja R."/>
            <person name="Lui A."/>
            <person name="MacDonald P."/>
            <person name="Magnisalis V."/>
            <person name="Maru K."/>
            <person name="Matthews C."/>
            <person name="McCusker W."/>
            <person name="McDonough S."/>
            <person name="Mehta T."/>
            <person name="Meldrim J."/>
            <person name="Meneus L."/>
            <person name="Mihai O."/>
            <person name="Mihalev A."/>
            <person name="Mihova T."/>
            <person name="Mittelman R."/>
            <person name="Mlenga V."/>
            <person name="Montmayeur A."/>
            <person name="Mulrain L."/>
            <person name="Navidi A."/>
            <person name="Naylor J."/>
            <person name="Negash T."/>
            <person name="Nguyen T."/>
            <person name="Nguyen N."/>
            <person name="Nicol R."/>
            <person name="Norbu C."/>
            <person name="Norbu N."/>
            <person name="Novod N."/>
            <person name="O'Neill B."/>
            <person name="Osman S."/>
            <person name="Markiewicz E."/>
            <person name="Oyono O.L."/>
            <person name="Patti C."/>
            <person name="Phunkhang P."/>
            <person name="Pierre F."/>
            <person name="Priest M."/>
            <person name="Raghuraman S."/>
            <person name="Rege F."/>
            <person name="Reyes R."/>
            <person name="Rise C."/>
            <person name="Rogov P."/>
            <person name="Ross K."/>
            <person name="Ryan E."/>
            <person name="Settipalli S."/>
            <person name="Shea T."/>
            <person name="Sherpa N."/>
            <person name="Shi L."/>
            <person name="Shih D."/>
            <person name="Sparrow T."/>
            <person name="Spaulding J."/>
            <person name="Stalker J."/>
            <person name="Stange-Thomann N."/>
            <person name="Stavropoulos S."/>
            <person name="Stone C."/>
            <person name="Strader C."/>
            <person name="Tesfaye S."/>
            <person name="Thomson T."/>
            <person name="Thoulutsang Y."/>
            <person name="Thoulutsang D."/>
            <person name="Topham K."/>
            <person name="Topping I."/>
            <person name="Tsamla T."/>
            <person name="Vassiliev H."/>
            <person name="Vo A."/>
            <person name="Wangchuk T."/>
            <person name="Wangdi T."/>
            <person name="Weiand M."/>
            <person name="Wilkinson J."/>
            <person name="Wilson A."/>
            <person name="Yadav S."/>
            <person name="Young G."/>
            <person name="Yu Q."/>
            <person name="Zembek L."/>
            <person name="Zhong D."/>
            <person name="Zimmer A."/>
            <person name="Zwirko Z."/>
            <person name="Jaffe D.B."/>
            <person name="Alvarez P."/>
            <person name="Brockman W."/>
            <person name="Butler J."/>
            <person name="Chin C."/>
            <person name="Gnerre S."/>
            <person name="MacCallum I."/>
            <person name="Graves J.A."/>
            <person name="Ponting C.P."/>
            <person name="Breen M."/>
            <person name="Samollow P.B."/>
            <person name="Lander E.S."/>
            <person name="Lindblad-Toh K."/>
        </authorList>
    </citation>
    <scope>NUCLEOTIDE SEQUENCE [LARGE SCALE GENOMIC DNA]</scope>
</reference>
<feature type="domain" description="Serpin" evidence="10">
    <location>
        <begin position="67"/>
        <end position="429"/>
    </location>
</feature>
<name>F7CGA4_MONDO</name>
<comment type="similarity">
    <text evidence="2">Belongs to the serpin family. Ov-serpin subfamily.</text>
</comment>
<accession>F7CGA4</accession>
<evidence type="ECO:0000256" key="6">
    <source>
        <dbReference type="ARBA" id="ARBA00022990"/>
    </source>
</evidence>
<evidence type="ECO:0000256" key="2">
    <source>
        <dbReference type="ARBA" id="ARBA00006426"/>
    </source>
</evidence>
<feature type="region of interest" description="Disordered" evidence="9">
    <location>
        <begin position="28"/>
        <end position="48"/>
    </location>
</feature>
<dbReference type="eggNOG" id="KOG2392">
    <property type="taxonomic scope" value="Eukaryota"/>
</dbReference>
<dbReference type="SUPFAM" id="SSF56574">
    <property type="entry name" value="Serpins"/>
    <property type="match status" value="1"/>
</dbReference>
<dbReference type="InterPro" id="IPR023796">
    <property type="entry name" value="Serpin_dom"/>
</dbReference>
<dbReference type="InterPro" id="IPR000215">
    <property type="entry name" value="Serpin_fam"/>
</dbReference>
<evidence type="ECO:0000259" key="10">
    <source>
        <dbReference type="SMART" id="SM00093"/>
    </source>
</evidence>
<dbReference type="InterPro" id="IPR023795">
    <property type="entry name" value="Serpin_CS"/>
</dbReference>
<dbReference type="GO" id="GO:0005737">
    <property type="term" value="C:cytoplasm"/>
    <property type="evidence" value="ECO:0000318"/>
    <property type="project" value="GO_Central"/>
</dbReference>
<dbReference type="PANTHER" id="PTHR11461">
    <property type="entry name" value="SERINE PROTEASE INHIBITOR, SERPIN"/>
    <property type="match status" value="1"/>
</dbReference>
<dbReference type="SMART" id="SM00093">
    <property type="entry name" value="SERPIN"/>
    <property type="match status" value="1"/>
</dbReference>
<evidence type="ECO:0000256" key="1">
    <source>
        <dbReference type="ARBA" id="ARBA00004496"/>
    </source>
</evidence>
<dbReference type="Ensembl" id="ENSMODT00000006900.4">
    <property type="protein sequence ID" value="ENSMODP00000006762.3"/>
    <property type="gene ID" value="ENSMODG00000028653.2"/>
</dbReference>
<gene>
    <name evidence="11" type="primary">LOC100025102</name>
</gene>
<dbReference type="ExpressionAtlas" id="F7CGA4">
    <property type="expression patterns" value="baseline"/>
</dbReference>
<dbReference type="GO" id="GO:0004867">
    <property type="term" value="F:serine-type endopeptidase inhibitor activity"/>
    <property type="evidence" value="ECO:0000318"/>
    <property type="project" value="GO_Central"/>
</dbReference>
<proteinExistence type="inferred from homology"/>
<keyword evidence="3" id="KW-0963">Cytoplasm</keyword>
<evidence type="ECO:0000256" key="8">
    <source>
        <dbReference type="ARBA" id="ARBA00039202"/>
    </source>
</evidence>
<dbReference type="InterPro" id="IPR000240">
    <property type="entry name" value="Serpin_B9/Maspin"/>
</dbReference>
<dbReference type="Proteomes" id="UP000002280">
    <property type="component" value="Chromosome 3"/>
</dbReference>
<keyword evidence="6" id="KW-0007">Acetylation</keyword>
<comment type="subunit">
    <text evidence="7">Forms a complex with the monomeric form of beta-tryptase.</text>
</comment>
<dbReference type="FunFam" id="3.30.497.10:FF:000018">
    <property type="entry name" value="Serpin family B member 8"/>
    <property type="match status" value="1"/>
</dbReference>
<dbReference type="Bgee" id="ENSMODG00000028653">
    <property type="expression patterns" value="Expressed in spermatocyte and 21 other cell types or tissues"/>
</dbReference>
<dbReference type="PROSITE" id="PS00284">
    <property type="entry name" value="SERPIN"/>
    <property type="match status" value="1"/>
</dbReference>
<reference evidence="11" key="2">
    <citation type="submission" date="2025-08" db="UniProtKB">
        <authorList>
            <consortium name="Ensembl"/>
        </authorList>
    </citation>
    <scope>IDENTIFICATION</scope>
</reference>
<organism evidence="11 12">
    <name type="scientific">Monodelphis domestica</name>
    <name type="common">Gray short-tailed opossum</name>
    <dbReference type="NCBI Taxonomy" id="13616"/>
    <lineage>
        <taxon>Eukaryota</taxon>
        <taxon>Metazoa</taxon>
        <taxon>Chordata</taxon>
        <taxon>Craniata</taxon>
        <taxon>Vertebrata</taxon>
        <taxon>Euteleostomi</taxon>
        <taxon>Mammalia</taxon>
        <taxon>Metatheria</taxon>
        <taxon>Didelphimorphia</taxon>
        <taxon>Didelphidae</taxon>
        <taxon>Monodelphis</taxon>
    </lineage>
</organism>
<evidence type="ECO:0000313" key="12">
    <source>
        <dbReference type="Proteomes" id="UP000002280"/>
    </source>
</evidence>
<protein>
    <recommendedName>
        <fullName evidence="8">Serpin B6</fullName>
    </recommendedName>
</protein>